<keyword evidence="5" id="KW-0804">Transcription</keyword>
<keyword evidence="4" id="KW-0010">Activator</keyword>
<dbReference type="InterPro" id="IPR036390">
    <property type="entry name" value="WH_DNA-bd_sf"/>
</dbReference>
<dbReference type="Proteomes" id="UP000244081">
    <property type="component" value="Unassembled WGS sequence"/>
</dbReference>
<comment type="similarity">
    <text evidence="1">Belongs to the LysR transcriptional regulatory family.</text>
</comment>
<dbReference type="PRINTS" id="PR00039">
    <property type="entry name" value="HTHLYSR"/>
</dbReference>
<dbReference type="AlphaFoldDB" id="A0A2T5VFT4"/>
<evidence type="ECO:0000256" key="1">
    <source>
        <dbReference type="ARBA" id="ARBA00009437"/>
    </source>
</evidence>
<feature type="domain" description="HTH lysR-type" evidence="6">
    <location>
        <begin position="1"/>
        <end position="58"/>
    </location>
</feature>
<dbReference type="GO" id="GO:2000142">
    <property type="term" value="P:regulation of DNA-templated transcription initiation"/>
    <property type="evidence" value="ECO:0007669"/>
    <property type="project" value="TreeGrafter"/>
</dbReference>
<dbReference type="InterPro" id="IPR000847">
    <property type="entry name" value="LysR_HTH_N"/>
</dbReference>
<dbReference type="InterPro" id="IPR005119">
    <property type="entry name" value="LysR_subst-bd"/>
</dbReference>
<protein>
    <submittedName>
        <fullName evidence="7">DNA-binding transcriptional LysR family regulator</fullName>
    </submittedName>
</protein>
<name>A0A2T5VFT4_9HYPH</name>
<evidence type="ECO:0000256" key="3">
    <source>
        <dbReference type="ARBA" id="ARBA00023125"/>
    </source>
</evidence>
<dbReference type="PANTHER" id="PTHR30293">
    <property type="entry name" value="TRANSCRIPTIONAL REGULATORY PROTEIN NAC-RELATED"/>
    <property type="match status" value="1"/>
</dbReference>
<organism evidence="7 8">
    <name type="scientific">Breoghania corrubedonensis</name>
    <dbReference type="NCBI Taxonomy" id="665038"/>
    <lineage>
        <taxon>Bacteria</taxon>
        <taxon>Pseudomonadati</taxon>
        <taxon>Pseudomonadota</taxon>
        <taxon>Alphaproteobacteria</taxon>
        <taxon>Hyphomicrobiales</taxon>
        <taxon>Stappiaceae</taxon>
        <taxon>Breoghania</taxon>
    </lineage>
</organism>
<sequence length="304" mass="33711">MDFRQLRSFVQTVDLGSITAAAERLKIAQPALSRQIQALEQELGVTLLRRHGRGVVPTAEGRTMAERARQILNDIDAMARDVVASDHRLRGTITLGLPPTVAEVLAEPLVSETLRLHPEVRMRIVSGFSGHVQDWLQRGTIDIGVTYQSRRVPLVRSQPLLMERLFLIEPAGAPEEPLLLAEALNRNLILPSPDHGLRRLIDDAAREVGVEPRVGVEIDILPTLISFVERGAGSTILPLVSVFRKVNEGHLVARPIRAPSVDRLLVLWTPLNRETSRLTGPFLDMLNATVRRLVTNGEWPGTEL</sequence>
<dbReference type="InterPro" id="IPR036388">
    <property type="entry name" value="WH-like_DNA-bd_sf"/>
</dbReference>
<proteinExistence type="inferred from homology"/>
<keyword evidence="8" id="KW-1185">Reference proteome</keyword>
<comment type="caution">
    <text evidence="7">The sequence shown here is derived from an EMBL/GenBank/DDBJ whole genome shotgun (WGS) entry which is preliminary data.</text>
</comment>
<dbReference type="Pfam" id="PF03466">
    <property type="entry name" value="LysR_substrate"/>
    <property type="match status" value="1"/>
</dbReference>
<dbReference type="Gene3D" id="1.10.10.10">
    <property type="entry name" value="Winged helix-like DNA-binding domain superfamily/Winged helix DNA-binding domain"/>
    <property type="match status" value="1"/>
</dbReference>
<dbReference type="Gene3D" id="3.40.190.290">
    <property type="match status" value="1"/>
</dbReference>
<accession>A0A2T5VFT4</accession>
<dbReference type="EMBL" id="QAYG01000001">
    <property type="protein sequence ID" value="PTW62614.1"/>
    <property type="molecule type" value="Genomic_DNA"/>
</dbReference>
<keyword evidence="2" id="KW-0805">Transcription regulation</keyword>
<dbReference type="Pfam" id="PF00126">
    <property type="entry name" value="HTH_1"/>
    <property type="match status" value="1"/>
</dbReference>
<dbReference type="PANTHER" id="PTHR30293:SF0">
    <property type="entry name" value="NITROGEN ASSIMILATION REGULATORY PROTEIN NAC"/>
    <property type="match status" value="1"/>
</dbReference>
<dbReference type="SUPFAM" id="SSF53850">
    <property type="entry name" value="Periplasmic binding protein-like II"/>
    <property type="match status" value="1"/>
</dbReference>
<reference evidence="7 8" key="1">
    <citation type="submission" date="2018-04" db="EMBL/GenBank/DDBJ databases">
        <title>Genomic Encyclopedia of Archaeal and Bacterial Type Strains, Phase II (KMG-II): from individual species to whole genera.</title>
        <authorList>
            <person name="Goeker M."/>
        </authorList>
    </citation>
    <scope>NUCLEOTIDE SEQUENCE [LARGE SCALE GENOMIC DNA]</scope>
    <source>
        <strain evidence="7 8">DSM 23382</strain>
    </source>
</reference>
<evidence type="ECO:0000259" key="6">
    <source>
        <dbReference type="PROSITE" id="PS50931"/>
    </source>
</evidence>
<evidence type="ECO:0000313" key="8">
    <source>
        <dbReference type="Proteomes" id="UP000244081"/>
    </source>
</evidence>
<dbReference type="PROSITE" id="PS50931">
    <property type="entry name" value="HTH_LYSR"/>
    <property type="match status" value="1"/>
</dbReference>
<evidence type="ECO:0000313" key="7">
    <source>
        <dbReference type="EMBL" id="PTW62614.1"/>
    </source>
</evidence>
<dbReference type="SUPFAM" id="SSF46785">
    <property type="entry name" value="Winged helix' DNA-binding domain"/>
    <property type="match status" value="1"/>
</dbReference>
<keyword evidence="3 7" id="KW-0238">DNA-binding</keyword>
<dbReference type="GO" id="GO:0003700">
    <property type="term" value="F:DNA-binding transcription factor activity"/>
    <property type="evidence" value="ECO:0007669"/>
    <property type="project" value="InterPro"/>
</dbReference>
<evidence type="ECO:0000256" key="5">
    <source>
        <dbReference type="ARBA" id="ARBA00023163"/>
    </source>
</evidence>
<evidence type="ECO:0000256" key="2">
    <source>
        <dbReference type="ARBA" id="ARBA00023015"/>
    </source>
</evidence>
<gene>
    <name evidence="7" type="ORF">C8N35_101660</name>
</gene>
<evidence type="ECO:0000256" key="4">
    <source>
        <dbReference type="ARBA" id="ARBA00023159"/>
    </source>
</evidence>
<dbReference type="FunFam" id="1.10.10.10:FF:000001">
    <property type="entry name" value="LysR family transcriptional regulator"/>
    <property type="match status" value="1"/>
</dbReference>
<dbReference type="GO" id="GO:0003677">
    <property type="term" value="F:DNA binding"/>
    <property type="evidence" value="ECO:0007669"/>
    <property type="project" value="UniProtKB-KW"/>
</dbReference>